<dbReference type="PANTHER" id="PTHR24198">
    <property type="entry name" value="ANKYRIN REPEAT AND PROTEIN KINASE DOMAIN-CONTAINING PROTEIN"/>
    <property type="match status" value="1"/>
</dbReference>
<dbReference type="InterPro" id="IPR036770">
    <property type="entry name" value="Ankyrin_rpt-contain_sf"/>
</dbReference>
<dbReference type="PROSITE" id="PS50297">
    <property type="entry name" value="ANK_REP_REGION"/>
    <property type="match status" value="3"/>
</dbReference>
<dbReference type="Pfam" id="PF12796">
    <property type="entry name" value="Ank_2"/>
    <property type="match status" value="1"/>
</dbReference>
<dbReference type="Pfam" id="PF00023">
    <property type="entry name" value="Ank"/>
    <property type="match status" value="1"/>
</dbReference>
<evidence type="ECO:0000256" key="3">
    <source>
        <dbReference type="PROSITE-ProRule" id="PRU00023"/>
    </source>
</evidence>
<feature type="repeat" description="ANK" evidence="3">
    <location>
        <begin position="94"/>
        <end position="126"/>
    </location>
</feature>
<proteinExistence type="predicted"/>
<keyword evidence="2 3" id="KW-0040">ANK repeat</keyword>
<evidence type="ECO:0000256" key="2">
    <source>
        <dbReference type="ARBA" id="ARBA00023043"/>
    </source>
</evidence>
<dbReference type="PROSITE" id="PS50088">
    <property type="entry name" value="ANK_REPEAT"/>
    <property type="match status" value="4"/>
</dbReference>
<name>A0AA39X4Y8_9PEZI</name>
<dbReference type="AlphaFoldDB" id="A0AA39X4Y8"/>
<accession>A0AA39X4Y8</accession>
<keyword evidence="5" id="KW-1185">Reference proteome</keyword>
<keyword evidence="1" id="KW-0677">Repeat</keyword>
<reference evidence="4" key="1">
    <citation type="submission" date="2023-06" db="EMBL/GenBank/DDBJ databases">
        <title>Genome-scale phylogeny and comparative genomics of the fungal order Sordariales.</title>
        <authorList>
            <consortium name="Lawrence Berkeley National Laboratory"/>
            <person name="Hensen N."/>
            <person name="Bonometti L."/>
            <person name="Westerberg I."/>
            <person name="Brannstrom I.O."/>
            <person name="Guillou S."/>
            <person name="Cros-Aarteil S."/>
            <person name="Calhoun S."/>
            <person name="Haridas S."/>
            <person name="Kuo A."/>
            <person name="Mondo S."/>
            <person name="Pangilinan J."/>
            <person name="Riley R."/>
            <person name="Labutti K."/>
            <person name="Andreopoulos B."/>
            <person name="Lipzen A."/>
            <person name="Chen C."/>
            <person name="Yanf M."/>
            <person name="Daum C."/>
            <person name="Ng V."/>
            <person name="Clum A."/>
            <person name="Steindorff A."/>
            <person name="Ohm R."/>
            <person name="Martin F."/>
            <person name="Silar P."/>
            <person name="Natvig D."/>
            <person name="Lalanne C."/>
            <person name="Gautier V."/>
            <person name="Ament-Velasquez S.L."/>
            <person name="Kruys A."/>
            <person name="Hutchinson M.I."/>
            <person name="Powell A.J."/>
            <person name="Barry K."/>
            <person name="Miller A.N."/>
            <person name="Grigoriev I.V."/>
            <person name="Debuchy R."/>
            <person name="Gladieux P."/>
            <person name="Thoren M.H."/>
            <person name="Johannesson H."/>
        </authorList>
    </citation>
    <scope>NUCLEOTIDE SEQUENCE</scope>
    <source>
        <strain evidence="4">CBS 606.72</strain>
    </source>
</reference>
<dbReference type="PRINTS" id="PR01415">
    <property type="entry name" value="ANKYRIN"/>
</dbReference>
<organism evidence="4 5">
    <name type="scientific">Immersiella caudata</name>
    <dbReference type="NCBI Taxonomy" id="314043"/>
    <lineage>
        <taxon>Eukaryota</taxon>
        <taxon>Fungi</taxon>
        <taxon>Dikarya</taxon>
        <taxon>Ascomycota</taxon>
        <taxon>Pezizomycotina</taxon>
        <taxon>Sordariomycetes</taxon>
        <taxon>Sordariomycetidae</taxon>
        <taxon>Sordariales</taxon>
        <taxon>Lasiosphaeriaceae</taxon>
        <taxon>Immersiella</taxon>
    </lineage>
</organism>
<dbReference type="Proteomes" id="UP001175000">
    <property type="component" value="Unassembled WGS sequence"/>
</dbReference>
<gene>
    <name evidence="4" type="ORF">B0T14DRAFT_512555</name>
</gene>
<sequence>MCHELEVAQLLVDHGAQVHSANKVGKQAMHAAATECDPQMVQLFLGLGVNPADKELKGWNSLHLAAQSDKPGTLEVVKMLVGTQRIDINDQQGNGATALYLAAQAGRSDVAQLLLEGGANPSIATKNDIRPLERAVASSNIELVDLLIRHGADVKFLDNMGRSIVHIASAQPDVRILRRVLEAGADALLQQPDHRGGTPLHVAVQNDNEEIALALMEFGATPGIGRSNT</sequence>
<comment type="caution">
    <text evidence="4">The sequence shown here is derived from an EMBL/GenBank/DDBJ whole genome shotgun (WGS) entry which is preliminary data.</text>
</comment>
<dbReference type="InterPro" id="IPR002110">
    <property type="entry name" value="Ankyrin_rpt"/>
</dbReference>
<feature type="repeat" description="ANK" evidence="3">
    <location>
        <begin position="195"/>
        <end position="227"/>
    </location>
</feature>
<evidence type="ECO:0000256" key="1">
    <source>
        <dbReference type="ARBA" id="ARBA00022737"/>
    </source>
</evidence>
<dbReference type="EMBL" id="JAULSU010000002">
    <property type="protein sequence ID" value="KAK0627407.1"/>
    <property type="molecule type" value="Genomic_DNA"/>
</dbReference>
<protein>
    <submittedName>
        <fullName evidence="4">Ankyrin repeat-containing domain protein</fullName>
    </submittedName>
</protein>
<feature type="repeat" description="ANK" evidence="3">
    <location>
        <begin position="160"/>
        <end position="192"/>
    </location>
</feature>
<evidence type="ECO:0000313" key="4">
    <source>
        <dbReference type="EMBL" id="KAK0627407.1"/>
    </source>
</evidence>
<dbReference type="Gene3D" id="1.25.40.20">
    <property type="entry name" value="Ankyrin repeat-containing domain"/>
    <property type="match status" value="1"/>
</dbReference>
<dbReference type="SUPFAM" id="SSF48403">
    <property type="entry name" value="Ankyrin repeat"/>
    <property type="match status" value="1"/>
</dbReference>
<dbReference type="PANTHER" id="PTHR24198:SF165">
    <property type="entry name" value="ANKYRIN REPEAT-CONTAINING PROTEIN-RELATED"/>
    <property type="match status" value="1"/>
</dbReference>
<dbReference type="SMART" id="SM00248">
    <property type="entry name" value="ANK"/>
    <property type="match status" value="6"/>
</dbReference>
<feature type="repeat" description="ANK" evidence="3">
    <location>
        <begin position="127"/>
        <end position="159"/>
    </location>
</feature>
<dbReference type="Pfam" id="PF13637">
    <property type="entry name" value="Ank_4"/>
    <property type="match status" value="1"/>
</dbReference>
<evidence type="ECO:0000313" key="5">
    <source>
        <dbReference type="Proteomes" id="UP001175000"/>
    </source>
</evidence>